<dbReference type="EMBL" id="QBMN01000013">
    <property type="protein sequence ID" value="PZO44810.1"/>
    <property type="molecule type" value="Genomic_DNA"/>
</dbReference>
<dbReference type="InterPro" id="IPR019734">
    <property type="entry name" value="TPR_rpt"/>
</dbReference>
<gene>
    <name evidence="3" type="ORF">DCF17_03215</name>
</gene>
<evidence type="ECO:0000256" key="1">
    <source>
        <dbReference type="PROSITE-ProRule" id="PRU00339"/>
    </source>
</evidence>
<dbReference type="InterPro" id="IPR007280">
    <property type="entry name" value="Peptidase_C_arc/bac"/>
</dbReference>
<dbReference type="Pfam" id="PF04151">
    <property type="entry name" value="PPC"/>
    <property type="match status" value="1"/>
</dbReference>
<organism evidence="3 4">
    <name type="scientific">Shackletoniella antarctica</name>
    <dbReference type="NCBI Taxonomy" id="268115"/>
    <lineage>
        <taxon>Bacteria</taxon>
        <taxon>Bacillati</taxon>
        <taxon>Cyanobacteriota</taxon>
        <taxon>Cyanophyceae</taxon>
        <taxon>Oculatellales</taxon>
        <taxon>Oculatellaceae</taxon>
        <taxon>Shackletoniella</taxon>
    </lineage>
</organism>
<evidence type="ECO:0000313" key="3">
    <source>
        <dbReference type="EMBL" id="PZO44810.1"/>
    </source>
</evidence>
<feature type="domain" description="Peptidase C-terminal archaeal/bacterial" evidence="2">
    <location>
        <begin position="53"/>
        <end position="116"/>
    </location>
</feature>
<dbReference type="PROSITE" id="PS50005">
    <property type="entry name" value="TPR"/>
    <property type="match status" value="1"/>
</dbReference>
<dbReference type="InterPro" id="IPR011990">
    <property type="entry name" value="TPR-like_helical_dom_sf"/>
</dbReference>
<protein>
    <recommendedName>
        <fullName evidence="2">Peptidase C-terminal archaeal/bacterial domain-containing protein</fullName>
    </recommendedName>
</protein>
<keyword evidence="1" id="KW-0802">TPR repeat</keyword>
<accession>A0A2W4WJZ7</accession>
<dbReference type="Proteomes" id="UP000249081">
    <property type="component" value="Unassembled WGS sequence"/>
</dbReference>
<reference evidence="3 4" key="2">
    <citation type="submission" date="2018-06" db="EMBL/GenBank/DDBJ databases">
        <title>Metagenomic assembly of (sub)arctic Cyanobacteria and their associated microbiome from non-axenic cultures.</title>
        <authorList>
            <person name="Baurain D."/>
        </authorList>
    </citation>
    <scope>NUCLEOTIDE SEQUENCE [LARGE SCALE GENOMIC DNA]</scope>
    <source>
        <strain evidence="3">ULC041bin1</strain>
    </source>
</reference>
<feature type="repeat" description="TPR" evidence="1">
    <location>
        <begin position="135"/>
        <end position="168"/>
    </location>
</feature>
<dbReference type="AlphaFoldDB" id="A0A2W4WJZ7"/>
<sequence>MGFLRLFSAGQLLSITIAVPAALTGLLTGPAALSARADTLLQEAGTIYPAQSLYTFEGTTGQTLTITLDSTAFDPVLRLLGPDETEIAFNDDFGGSLNSKIVVALPEDGTYTVVARSFSDQGGDYDLVVRTSTEFEITYAEAEALTLAEDYPAAIAAYAQAIELDPDQSSAYLGRAQAILGQVYLEQGETIEGPEDIPLEARELVIADFEQAATLFEANGSEDWALSLREQAEALRNVDSAN</sequence>
<dbReference type="Gene3D" id="1.25.40.10">
    <property type="entry name" value="Tetratricopeptide repeat domain"/>
    <property type="match status" value="1"/>
</dbReference>
<name>A0A2W4WJZ7_9CYAN</name>
<proteinExistence type="predicted"/>
<evidence type="ECO:0000259" key="2">
    <source>
        <dbReference type="Pfam" id="PF04151"/>
    </source>
</evidence>
<dbReference type="SUPFAM" id="SSF48452">
    <property type="entry name" value="TPR-like"/>
    <property type="match status" value="1"/>
</dbReference>
<evidence type="ECO:0000313" key="4">
    <source>
        <dbReference type="Proteomes" id="UP000249081"/>
    </source>
</evidence>
<comment type="caution">
    <text evidence="3">The sequence shown here is derived from an EMBL/GenBank/DDBJ whole genome shotgun (WGS) entry which is preliminary data.</text>
</comment>
<reference evidence="4" key="1">
    <citation type="submission" date="2018-04" db="EMBL/GenBank/DDBJ databases">
        <authorList>
            <person name="Cornet L."/>
        </authorList>
    </citation>
    <scope>NUCLEOTIDE SEQUENCE [LARGE SCALE GENOMIC DNA]</scope>
</reference>
<dbReference type="Gene3D" id="2.60.120.380">
    <property type="match status" value="1"/>
</dbReference>